<organism evidence="1 2">
    <name type="scientific">Paenibacillus illinoisensis</name>
    <dbReference type="NCBI Taxonomy" id="59845"/>
    <lineage>
        <taxon>Bacteria</taxon>
        <taxon>Bacillati</taxon>
        <taxon>Bacillota</taxon>
        <taxon>Bacilli</taxon>
        <taxon>Bacillales</taxon>
        <taxon>Paenibacillaceae</taxon>
        <taxon>Paenibacillus</taxon>
    </lineage>
</organism>
<name>A0A2W0CGW9_9BACL</name>
<comment type="caution">
    <text evidence="1">The sequence shown here is derived from an EMBL/GenBank/DDBJ whole genome shotgun (WGS) entry which is preliminary data.</text>
</comment>
<accession>A0A2W0CGW9</accession>
<sequence>MERKKKRGAYVALYVLVLAGLLLLIRSCAPQDIDYMLSENGIHSDQVMVVTPIDSRTHLVLYQNITADGLASGLIEQEPWSSRVTLPQDVLQDNPNEPISSHRSGYQMPDEKTFDVAYGYVHDPEITKLRLRYELNSSSEEMEADILEPSNKNEERLWYAIIQHPTTGIQLEIQGLDNGGQVIYSSQENED</sequence>
<dbReference type="EMBL" id="PRLG01000002">
    <property type="protein sequence ID" value="PYY31274.1"/>
    <property type="molecule type" value="Genomic_DNA"/>
</dbReference>
<dbReference type="AlphaFoldDB" id="A0A2W0CGW9"/>
<dbReference type="Proteomes" id="UP000247459">
    <property type="component" value="Unassembled WGS sequence"/>
</dbReference>
<proteinExistence type="predicted"/>
<dbReference type="RefSeq" id="WP_110755837.1">
    <property type="nucleotide sequence ID" value="NZ_PRLG01000002.1"/>
</dbReference>
<reference evidence="1 2" key="1">
    <citation type="submission" date="2018-01" db="EMBL/GenBank/DDBJ databases">
        <title>Genome sequence of the PGP bacterium Paenibacillus illinoisensis E3.</title>
        <authorList>
            <person name="Rolli E."/>
            <person name="Marasco R."/>
            <person name="Bessem C."/>
            <person name="Michoud G."/>
            <person name="Gaiarsa S."/>
            <person name="Borin S."/>
            <person name="Daffonchio D."/>
        </authorList>
    </citation>
    <scope>NUCLEOTIDE SEQUENCE [LARGE SCALE GENOMIC DNA]</scope>
    <source>
        <strain evidence="1 2">E3</strain>
    </source>
</reference>
<evidence type="ECO:0000313" key="1">
    <source>
        <dbReference type="EMBL" id="PYY31274.1"/>
    </source>
</evidence>
<dbReference type="OrthoDB" id="2624070at2"/>
<gene>
    <name evidence="1" type="ORF">PIL02S_00365</name>
</gene>
<protein>
    <submittedName>
        <fullName evidence="1">Uncharacterized protein</fullName>
    </submittedName>
</protein>
<evidence type="ECO:0000313" key="2">
    <source>
        <dbReference type="Proteomes" id="UP000247459"/>
    </source>
</evidence>